<evidence type="ECO:0000256" key="3">
    <source>
        <dbReference type="ARBA" id="ARBA00022475"/>
    </source>
</evidence>
<comment type="subcellular location">
    <subcellularLocation>
        <location evidence="1 9">Cell inner membrane</location>
        <topology evidence="1 9">Multi-pass membrane protein</topology>
    </subcellularLocation>
</comment>
<dbReference type="Proteomes" id="UP000198641">
    <property type="component" value="Unassembled WGS sequence"/>
</dbReference>
<evidence type="ECO:0000256" key="7">
    <source>
        <dbReference type="ARBA" id="ARBA00023136"/>
    </source>
</evidence>
<dbReference type="GO" id="GO:0022857">
    <property type="term" value="F:transmembrane transporter activity"/>
    <property type="evidence" value="ECO:0007669"/>
    <property type="project" value="UniProtKB-UniRule"/>
</dbReference>
<evidence type="ECO:0000256" key="8">
    <source>
        <dbReference type="ARBA" id="ARBA00038436"/>
    </source>
</evidence>
<gene>
    <name evidence="11" type="ORF">SAMN05216571_11332</name>
</gene>
<evidence type="ECO:0000256" key="2">
    <source>
        <dbReference type="ARBA" id="ARBA00022448"/>
    </source>
</evidence>
<organism evidence="11 12">
    <name type="scientific">Onishia taeanensis</name>
    <dbReference type="NCBI Taxonomy" id="284577"/>
    <lineage>
        <taxon>Bacteria</taxon>
        <taxon>Pseudomonadati</taxon>
        <taxon>Pseudomonadota</taxon>
        <taxon>Gammaproteobacteria</taxon>
        <taxon>Oceanospirillales</taxon>
        <taxon>Halomonadaceae</taxon>
        <taxon>Onishia</taxon>
    </lineage>
</organism>
<evidence type="ECO:0000256" key="9">
    <source>
        <dbReference type="RuleBase" id="RU369079"/>
    </source>
</evidence>
<dbReference type="PANTHER" id="PTHR35011:SF10">
    <property type="entry name" value="TRAP TRANSPORTER SMALL PERMEASE PROTEIN"/>
    <property type="match status" value="1"/>
</dbReference>
<comment type="subunit">
    <text evidence="9">The complex comprises the extracytoplasmic solute receptor protein and the two transmembrane proteins.</text>
</comment>
<evidence type="ECO:0000313" key="12">
    <source>
        <dbReference type="Proteomes" id="UP000198641"/>
    </source>
</evidence>
<feature type="transmembrane region" description="Helical" evidence="9">
    <location>
        <begin position="20"/>
        <end position="44"/>
    </location>
</feature>
<dbReference type="AlphaFoldDB" id="A0A1G7U6V2"/>
<dbReference type="GO" id="GO:0005886">
    <property type="term" value="C:plasma membrane"/>
    <property type="evidence" value="ECO:0007669"/>
    <property type="project" value="UniProtKB-SubCell"/>
</dbReference>
<name>A0A1G7U6V2_9GAMM</name>
<keyword evidence="3" id="KW-1003">Cell membrane</keyword>
<keyword evidence="4 9" id="KW-0997">Cell inner membrane</keyword>
<feature type="transmembrane region" description="Helical" evidence="9">
    <location>
        <begin position="141"/>
        <end position="159"/>
    </location>
</feature>
<dbReference type="InterPro" id="IPR007387">
    <property type="entry name" value="TRAP_DctQ"/>
</dbReference>
<protein>
    <recommendedName>
        <fullName evidence="9">TRAP transporter small permease protein</fullName>
    </recommendedName>
</protein>
<keyword evidence="12" id="KW-1185">Reference proteome</keyword>
<keyword evidence="6 9" id="KW-1133">Transmembrane helix</keyword>
<keyword evidence="7 9" id="KW-0472">Membrane</keyword>
<keyword evidence="2 9" id="KW-0813">Transport</keyword>
<keyword evidence="5 9" id="KW-0812">Transmembrane</keyword>
<comment type="similarity">
    <text evidence="8 9">Belongs to the TRAP transporter small permease family.</text>
</comment>
<evidence type="ECO:0000256" key="1">
    <source>
        <dbReference type="ARBA" id="ARBA00004429"/>
    </source>
</evidence>
<dbReference type="STRING" id="284577.SAMN05216571_11332"/>
<comment type="function">
    <text evidence="9">Part of the tripartite ATP-independent periplasmic (TRAP) transport system.</text>
</comment>
<dbReference type="Pfam" id="PF04290">
    <property type="entry name" value="DctQ"/>
    <property type="match status" value="1"/>
</dbReference>
<sequence>MTTEETRLEVFSTWLSKATLAASTLFLALMALHVTLDVTLRFLIGTSFPGTLEVVSFYYMIGVVFLPLAYVELQREHISVDVLVGRFPAGVQLGLYLFAGLLGLAYFGLLGYQSLLDAVRATGRLETAMANFTFYLWPSRWALPLGFAAMCLATLANMIKAIRLRHAL</sequence>
<feature type="domain" description="Tripartite ATP-independent periplasmic transporters DctQ component" evidence="10">
    <location>
        <begin position="30"/>
        <end position="163"/>
    </location>
</feature>
<proteinExistence type="inferred from homology"/>
<dbReference type="PANTHER" id="PTHR35011">
    <property type="entry name" value="2,3-DIKETO-L-GULONATE TRAP TRANSPORTER SMALL PERMEASE PROTEIN YIAM"/>
    <property type="match status" value="1"/>
</dbReference>
<feature type="transmembrane region" description="Helical" evidence="9">
    <location>
        <begin position="56"/>
        <end position="73"/>
    </location>
</feature>
<evidence type="ECO:0000256" key="5">
    <source>
        <dbReference type="ARBA" id="ARBA00022692"/>
    </source>
</evidence>
<evidence type="ECO:0000259" key="10">
    <source>
        <dbReference type="Pfam" id="PF04290"/>
    </source>
</evidence>
<evidence type="ECO:0000313" key="11">
    <source>
        <dbReference type="EMBL" id="SDG43011.1"/>
    </source>
</evidence>
<feature type="transmembrane region" description="Helical" evidence="9">
    <location>
        <begin position="93"/>
        <end position="112"/>
    </location>
</feature>
<dbReference type="RefSeq" id="WP_092527663.1">
    <property type="nucleotide sequence ID" value="NZ_FNCI01000013.1"/>
</dbReference>
<dbReference type="EMBL" id="FNCI01000013">
    <property type="protein sequence ID" value="SDG43011.1"/>
    <property type="molecule type" value="Genomic_DNA"/>
</dbReference>
<dbReference type="InterPro" id="IPR055348">
    <property type="entry name" value="DctQ"/>
</dbReference>
<dbReference type="GO" id="GO:0015740">
    <property type="term" value="P:C4-dicarboxylate transport"/>
    <property type="evidence" value="ECO:0007669"/>
    <property type="project" value="TreeGrafter"/>
</dbReference>
<evidence type="ECO:0000256" key="6">
    <source>
        <dbReference type="ARBA" id="ARBA00022989"/>
    </source>
</evidence>
<reference evidence="11 12" key="1">
    <citation type="submission" date="2016-10" db="EMBL/GenBank/DDBJ databases">
        <authorList>
            <person name="de Groot N.N."/>
        </authorList>
    </citation>
    <scope>NUCLEOTIDE SEQUENCE [LARGE SCALE GENOMIC DNA]</scope>
    <source>
        <strain evidence="11 12">BH539</strain>
    </source>
</reference>
<evidence type="ECO:0000256" key="4">
    <source>
        <dbReference type="ARBA" id="ARBA00022519"/>
    </source>
</evidence>
<accession>A0A1G7U6V2</accession>
<dbReference type="OrthoDB" id="4250245at2"/>